<sequence>MRAMRGFTLLELLVALSIFAAIGVMAYTGLANVMRQQTQTEVYADRMQDLQLAYQVLERDFEQFVDRGIRNEFGDVLPPLIAGGSYSGVEFTRAGYPNPAGYLRSNLQRVAYLVDDDRLVRRSWRVLDRSQDSLPDQQVLIERVQGFSLRYLDDTKNWQQNWPPATSLTAPAGTTPAGVPPVTKWPQAVEVELSLEDLGVLKWIYRLPESYLPAITLPSGSPGTGPPAGGSGG</sequence>
<dbReference type="AlphaFoldDB" id="A0A3B0YHA2"/>
<dbReference type="InterPro" id="IPR012902">
    <property type="entry name" value="N_methyl_site"/>
</dbReference>
<dbReference type="Gene3D" id="2.10.70.20">
    <property type="entry name" value="gspk-gspi-gspj complex like domains"/>
    <property type="match status" value="1"/>
</dbReference>
<dbReference type="SUPFAM" id="SSF54523">
    <property type="entry name" value="Pili subunits"/>
    <property type="match status" value="1"/>
</dbReference>
<keyword evidence="8" id="KW-1133">Transmembrane helix</keyword>
<keyword evidence="9" id="KW-0472">Membrane</keyword>
<proteinExistence type="inferred from homology"/>
<keyword evidence="6" id="KW-0997">Cell inner membrane</keyword>
<dbReference type="EMBL" id="UOFM01000280">
    <property type="protein sequence ID" value="VAW78791.1"/>
    <property type="molecule type" value="Genomic_DNA"/>
</dbReference>
<evidence type="ECO:0000256" key="4">
    <source>
        <dbReference type="ARBA" id="ARBA00022475"/>
    </source>
</evidence>
<gene>
    <name evidence="10" type="ORF">MNBD_GAMMA14-2510</name>
</gene>
<dbReference type="Gene3D" id="3.10.610.10">
    <property type="entry name" value="GSPII I/J protein-like"/>
    <property type="match status" value="1"/>
</dbReference>
<dbReference type="Pfam" id="PF07963">
    <property type="entry name" value="N_methyl"/>
    <property type="match status" value="1"/>
</dbReference>
<dbReference type="NCBIfam" id="TIGR01711">
    <property type="entry name" value="gspJ"/>
    <property type="match status" value="1"/>
</dbReference>
<evidence type="ECO:0000256" key="5">
    <source>
        <dbReference type="ARBA" id="ARBA00022481"/>
    </source>
</evidence>
<dbReference type="InterPro" id="IPR010055">
    <property type="entry name" value="T2SS_protein-GspJ"/>
</dbReference>
<keyword evidence="5" id="KW-0488">Methylation</keyword>
<comment type="similarity">
    <text evidence="2">Belongs to the GSP J family.</text>
</comment>
<dbReference type="PANTHER" id="PTHR39583">
    <property type="entry name" value="TYPE II SECRETION SYSTEM PROTEIN J-RELATED"/>
    <property type="match status" value="1"/>
</dbReference>
<dbReference type="GO" id="GO:0015628">
    <property type="term" value="P:protein secretion by the type II secretion system"/>
    <property type="evidence" value="ECO:0007669"/>
    <property type="project" value="InterPro"/>
</dbReference>
<keyword evidence="7" id="KW-0812">Transmembrane</keyword>
<dbReference type="InterPro" id="IPR051621">
    <property type="entry name" value="T2SS_protein_J"/>
</dbReference>
<dbReference type="PANTHER" id="PTHR39583:SF2">
    <property type="entry name" value="TYPE II SECRETION SYSTEM PROTEIN J"/>
    <property type="match status" value="1"/>
</dbReference>
<keyword evidence="4" id="KW-1003">Cell membrane</keyword>
<dbReference type="PROSITE" id="PS00409">
    <property type="entry name" value="PROKAR_NTER_METHYL"/>
    <property type="match status" value="1"/>
</dbReference>
<evidence type="ECO:0000256" key="2">
    <source>
        <dbReference type="ARBA" id="ARBA00011084"/>
    </source>
</evidence>
<name>A0A3B0YHA2_9ZZZZ</name>
<dbReference type="GO" id="GO:0015627">
    <property type="term" value="C:type II protein secretion system complex"/>
    <property type="evidence" value="ECO:0007669"/>
    <property type="project" value="InterPro"/>
</dbReference>
<reference evidence="10" key="1">
    <citation type="submission" date="2018-06" db="EMBL/GenBank/DDBJ databases">
        <authorList>
            <person name="Zhirakovskaya E."/>
        </authorList>
    </citation>
    <scope>NUCLEOTIDE SEQUENCE</scope>
</reference>
<dbReference type="NCBIfam" id="TIGR02532">
    <property type="entry name" value="IV_pilin_GFxxxE"/>
    <property type="match status" value="1"/>
</dbReference>
<evidence type="ECO:0000313" key="10">
    <source>
        <dbReference type="EMBL" id="VAW78791.1"/>
    </source>
</evidence>
<protein>
    <recommendedName>
        <fullName evidence="3">Type II secretion system protein J</fullName>
    </recommendedName>
</protein>
<accession>A0A3B0YHA2</accession>
<dbReference type="GO" id="GO:0005886">
    <property type="term" value="C:plasma membrane"/>
    <property type="evidence" value="ECO:0007669"/>
    <property type="project" value="UniProtKB-SubCell"/>
</dbReference>
<evidence type="ECO:0000256" key="9">
    <source>
        <dbReference type="ARBA" id="ARBA00023136"/>
    </source>
</evidence>
<evidence type="ECO:0000256" key="6">
    <source>
        <dbReference type="ARBA" id="ARBA00022519"/>
    </source>
</evidence>
<evidence type="ECO:0000256" key="8">
    <source>
        <dbReference type="ARBA" id="ARBA00022989"/>
    </source>
</evidence>
<evidence type="ECO:0000256" key="3">
    <source>
        <dbReference type="ARBA" id="ARBA00021539"/>
    </source>
</evidence>
<evidence type="ECO:0000256" key="7">
    <source>
        <dbReference type="ARBA" id="ARBA00022692"/>
    </source>
</evidence>
<dbReference type="Pfam" id="PF11612">
    <property type="entry name" value="T2SSJ"/>
    <property type="match status" value="1"/>
</dbReference>
<organism evidence="10">
    <name type="scientific">hydrothermal vent metagenome</name>
    <dbReference type="NCBI Taxonomy" id="652676"/>
    <lineage>
        <taxon>unclassified sequences</taxon>
        <taxon>metagenomes</taxon>
        <taxon>ecological metagenomes</taxon>
    </lineage>
</organism>
<evidence type="ECO:0000256" key="1">
    <source>
        <dbReference type="ARBA" id="ARBA00004377"/>
    </source>
</evidence>
<dbReference type="InterPro" id="IPR045584">
    <property type="entry name" value="Pilin-like"/>
</dbReference>
<comment type="subcellular location">
    <subcellularLocation>
        <location evidence="1">Cell inner membrane</location>
        <topology evidence="1">Single-pass membrane protein</topology>
    </subcellularLocation>
</comment>